<sequence>MTSEEVIMPSSVTKKTEDHGDATTTQEFGFNALFPILGTSCCSIYVLAITCSSLYFRLNDDQRRIEAIYWKHDSCEVRRGTWFTQVGMIFFSFCKFVRIINISFKYIFTLIKFRYIGWGKSQALRRGYHREAEWADEPAEITHLVLVVHGIGQKGYENLIAENAQQ</sequence>
<organism evidence="2 3">
    <name type="scientific">Heterorhabditis bacteriophora</name>
    <name type="common">Entomopathogenic nematode worm</name>
    <dbReference type="NCBI Taxonomy" id="37862"/>
    <lineage>
        <taxon>Eukaryota</taxon>
        <taxon>Metazoa</taxon>
        <taxon>Ecdysozoa</taxon>
        <taxon>Nematoda</taxon>
        <taxon>Chromadorea</taxon>
        <taxon>Rhabditida</taxon>
        <taxon>Rhabditina</taxon>
        <taxon>Rhabditomorpha</taxon>
        <taxon>Strongyloidea</taxon>
        <taxon>Heterorhabditidae</taxon>
        <taxon>Heterorhabditis</taxon>
    </lineage>
</organism>
<reference evidence="3" key="1">
    <citation type="submission" date="2016-11" db="UniProtKB">
        <authorList>
            <consortium name="WormBaseParasite"/>
        </authorList>
    </citation>
    <scope>IDENTIFICATION</scope>
</reference>
<dbReference type="Proteomes" id="UP000095283">
    <property type="component" value="Unplaced"/>
</dbReference>
<evidence type="ECO:0000313" key="3">
    <source>
        <dbReference type="WBParaSite" id="Hba_00525"/>
    </source>
</evidence>
<evidence type="ECO:0000313" key="2">
    <source>
        <dbReference type="Proteomes" id="UP000095283"/>
    </source>
</evidence>
<proteinExistence type="predicted"/>
<protein>
    <submittedName>
        <fullName evidence="3">DDHD domain-containing protein</fullName>
    </submittedName>
</protein>
<evidence type="ECO:0000256" key="1">
    <source>
        <dbReference type="SAM" id="Phobius"/>
    </source>
</evidence>
<keyword evidence="1" id="KW-1133">Transmembrane helix</keyword>
<dbReference type="WBParaSite" id="Hba_00525">
    <property type="protein sequence ID" value="Hba_00525"/>
    <property type="gene ID" value="Hba_00525"/>
</dbReference>
<name>A0A1I7W7B8_HETBA</name>
<keyword evidence="1" id="KW-0812">Transmembrane</keyword>
<accession>A0A1I7W7B8</accession>
<keyword evidence="1" id="KW-0472">Membrane</keyword>
<feature type="transmembrane region" description="Helical" evidence="1">
    <location>
        <begin position="32"/>
        <end position="56"/>
    </location>
</feature>
<dbReference type="AlphaFoldDB" id="A0A1I7W7B8"/>
<keyword evidence="2" id="KW-1185">Reference proteome</keyword>